<comment type="caution">
    <text evidence="1">The sequence shown here is derived from an EMBL/GenBank/DDBJ whole genome shotgun (WGS) entry which is preliminary data.</text>
</comment>
<accession>A0ACC2CHF4</accession>
<organism evidence="1 2">
    <name type="scientific">Diphasiastrum complanatum</name>
    <name type="common">Issler's clubmoss</name>
    <name type="synonym">Lycopodium complanatum</name>
    <dbReference type="NCBI Taxonomy" id="34168"/>
    <lineage>
        <taxon>Eukaryota</taxon>
        <taxon>Viridiplantae</taxon>
        <taxon>Streptophyta</taxon>
        <taxon>Embryophyta</taxon>
        <taxon>Tracheophyta</taxon>
        <taxon>Lycopodiopsida</taxon>
        <taxon>Lycopodiales</taxon>
        <taxon>Lycopodiaceae</taxon>
        <taxon>Lycopodioideae</taxon>
        <taxon>Diphasiastrum</taxon>
    </lineage>
</organism>
<dbReference type="Proteomes" id="UP001162992">
    <property type="component" value="Chromosome 10"/>
</dbReference>
<evidence type="ECO:0000313" key="2">
    <source>
        <dbReference type="Proteomes" id="UP001162992"/>
    </source>
</evidence>
<proteinExistence type="predicted"/>
<reference evidence="2" key="1">
    <citation type="journal article" date="2024" name="Proc. Natl. Acad. Sci. U.S.A.">
        <title>Extraordinary preservation of gene collinearity over three hundred million years revealed in homosporous lycophytes.</title>
        <authorList>
            <person name="Li C."/>
            <person name="Wickell D."/>
            <person name="Kuo L.Y."/>
            <person name="Chen X."/>
            <person name="Nie B."/>
            <person name="Liao X."/>
            <person name="Peng D."/>
            <person name="Ji J."/>
            <person name="Jenkins J."/>
            <person name="Williams M."/>
            <person name="Shu S."/>
            <person name="Plott C."/>
            <person name="Barry K."/>
            <person name="Rajasekar S."/>
            <person name="Grimwood J."/>
            <person name="Han X."/>
            <person name="Sun S."/>
            <person name="Hou Z."/>
            <person name="He W."/>
            <person name="Dai G."/>
            <person name="Sun C."/>
            <person name="Schmutz J."/>
            <person name="Leebens-Mack J.H."/>
            <person name="Li F.W."/>
            <person name="Wang L."/>
        </authorList>
    </citation>
    <scope>NUCLEOTIDE SEQUENCE [LARGE SCALE GENOMIC DNA]</scope>
    <source>
        <strain evidence="2">cv. PW_Plant_1</strain>
    </source>
</reference>
<gene>
    <name evidence="1" type="ORF">O6H91_10G060200</name>
</gene>
<sequence>MASSCSHICLFTVILCLYIILPGVLSGKVSTHIRKRFRFSAYGFGEKSDDINLLGSASVVSDGSVRIPADDGLDGAPKYQAGRALYSSPVRMWDPNTGLPATFETAFSFAINQKSANGNGSAADGGLTFIVAPDELTVGREAGWLGMLNEPCKDPSNAFAVEFDTFKNDEFGDPNDNHVGINLASMHSKFTADASNAGVLLRNGSFVTAWINYDGNSRYIEVRIANVSATERPVTPIISVPLDLSPILKEYMFVGFSAATGADTQIHNIVSWSFSSFTHAVPRFASKFLDGGPLCKGDVSDPQAQKQKKHSPESKAFLIFVSVSAVLLLAFLNLAFGRSDMKRTVLKLQMMNHRPRPLHRPRRFKYDELAAATNGFDEKAKLGEGRFGSVYKGTLQDGSQVAVKRLSTLHIQGSEKQLINEVSFILGQKQLHLVQLRGWCRLKKELLLVNEYMPNSSLDKWLYPNPWTALPWILRWKVIKSIASSLAYLHEGLHQQLLHRQVKTSNVLLDVTLQAKLGDFGIGSWIENRRARLLIPASLDDHVAYQAPESSYVTKATDKMDVFSFGVTILEIVCGRRTIDKTLGPAETVLLDWVWELQKNGNLLAAADKRLGKQYEPEQIVRSLTVGILCTHPDPNCRPTMKEVVNFLTGTKVLPPLPSKPDGGLLNASREDTKQPYLETV</sequence>
<keyword evidence="2" id="KW-1185">Reference proteome</keyword>
<dbReference type="EMBL" id="CM055101">
    <property type="protein sequence ID" value="KAJ7541452.1"/>
    <property type="molecule type" value="Genomic_DNA"/>
</dbReference>
<evidence type="ECO:0000313" key="1">
    <source>
        <dbReference type="EMBL" id="KAJ7541452.1"/>
    </source>
</evidence>
<protein>
    <submittedName>
        <fullName evidence="1">Uncharacterized protein</fullName>
    </submittedName>
</protein>
<name>A0ACC2CHF4_DIPCM</name>